<dbReference type="Proteomes" id="UP000184428">
    <property type="component" value="Unassembled WGS sequence"/>
</dbReference>
<evidence type="ECO:0000256" key="1">
    <source>
        <dbReference type="ARBA" id="ARBA00023015"/>
    </source>
</evidence>
<dbReference type="GO" id="GO:0003723">
    <property type="term" value="F:RNA binding"/>
    <property type="evidence" value="ECO:0007669"/>
    <property type="project" value="InterPro"/>
</dbReference>
<dbReference type="SMART" id="SM01012">
    <property type="entry name" value="ANTAR"/>
    <property type="match status" value="1"/>
</dbReference>
<reference evidence="4 5" key="1">
    <citation type="submission" date="2016-12" db="EMBL/GenBank/DDBJ databases">
        <authorList>
            <person name="Song W.-J."/>
            <person name="Kurnit D.M."/>
        </authorList>
    </citation>
    <scope>NUCLEOTIDE SEQUENCE [LARGE SCALE GENOMIC DNA]</scope>
    <source>
        <strain evidence="4 5">DSM 43162</strain>
    </source>
</reference>
<gene>
    <name evidence="4" type="ORF">SAMN05660350_01309</name>
</gene>
<organism evidence="4 5">
    <name type="scientific">Geodermatophilus obscurus</name>
    <dbReference type="NCBI Taxonomy" id="1861"/>
    <lineage>
        <taxon>Bacteria</taxon>
        <taxon>Bacillati</taxon>
        <taxon>Actinomycetota</taxon>
        <taxon>Actinomycetes</taxon>
        <taxon>Geodermatophilales</taxon>
        <taxon>Geodermatophilaceae</taxon>
        <taxon>Geodermatophilus</taxon>
    </lineage>
</organism>
<dbReference type="AlphaFoldDB" id="A0A1M7T3E6"/>
<dbReference type="RefSeq" id="WP_083606094.1">
    <property type="nucleotide sequence ID" value="NZ_FRDM01000004.1"/>
</dbReference>
<evidence type="ECO:0000313" key="5">
    <source>
        <dbReference type="Proteomes" id="UP000184428"/>
    </source>
</evidence>
<sequence length="212" mass="21916">MRLSARTLPVSGVGMALMTDEGPAGTVAASDDGALQLEELQFTLGQGPCVDASRTGRPVLAPDLAVTSRQTWPQFGAGADAAGLRAVFALPLQVGGIRLGVLDLYRDTAGELSREELTGALSFADAATHLLLDLQAQDTARRMPPPHALEVLDDRAEVHQATGVVSVRAGVSPAQALALLRARAYAEGRPIGHLAGDVLDGVVALGGDDDHD</sequence>
<dbReference type="Gene3D" id="3.30.450.40">
    <property type="match status" value="1"/>
</dbReference>
<proteinExistence type="predicted"/>
<dbReference type="Pfam" id="PF03861">
    <property type="entry name" value="ANTAR"/>
    <property type="match status" value="1"/>
</dbReference>
<dbReference type="InterPro" id="IPR029016">
    <property type="entry name" value="GAF-like_dom_sf"/>
</dbReference>
<dbReference type="InterPro" id="IPR003018">
    <property type="entry name" value="GAF"/>
</dbReference>
<feature type="domain" description="ANTAR" evidence="3">
    <location>
        <begin position="138"/>
        <end position="199"/>
    </location>
</feature>
<accession>A0A1M7T3E6</accession>
<evidence type="ECO:0000256" key="2">
    <source>
        <dbReference type="ARBA" id="ARBA00023163"/>
    </source>
</evidence>
<name>A0A1M7T3E6_9ACTN</name>
<dbReference type="Pfam" id="PF13185">
    <property type="entry name" value="GAF_2"/>
    <property type="match status" value="1"/>
</dbReference>
<dbReference type="EMBL" id="FRDM01000004">
    <property type="protein sequence ID" value="SHN65162.1"/>
    <property type="molecule type" value="Genomic_DNA"/>
</dbReference>
<evidence type="ECO:0000313" key="4">
    <source>
        <dbReference type="EMBL" id="SHN65162.1"/>
    </source>
</evidence>
<dbReference type="SUPFAM" id="SSF55781">
    <property type="entry name" value="GAF domain-like"/>
    <property type="match status" value="1"/>
</dbReference>
<keyword evidence="1" id="KW-0805">Transcription regulation</keyword>
<dbReference type="InterPro" id="IPR005561">
    <property type="entry name" value="ANTAR"/>
</dbReference>
<protein>
    <submittedName>
        <fullName evidence="4">GAF domain-containing protein</fullName>
    </submittedName>
</protein>
<dbReference type="InterPro" id="IPR036388">
    <property type="entry name" value="WH-like_DNA-bd_sf"/>
</dbReference>
<dbReference type="PROSITE" id="PS50921">
    <property type="entry name" value="ANTAR"/>
    <property type="match status" value="1"/>
</dbReference>
<evidence type="ECO:0000259" key="3">
    <source>
        <dbReference type="PROSITE" id="PS50921"/>
    </source>
</evidence>
<dbReference type="Gene3D" id="1.10.10.10">
    <property type="entry name" value="Winged helix-like DNA-binding domain superfamily/Winged helix DNA-binding domain"/>
    <property type="match status" value="1"/>
</dbReference>
<keyword evidence="2" id="KW-0804">Transcription</keyword>